<accession>A0A8T2MVH4</accession>
<dbReference type="EMBL" id="JAFBMS010000256">
    <property type="protein sequence ID" value="KAG9332115.1"/>
    <property type="molecule type" value="Genomic_DNA"/>
</dbReference>
<gene>
    <name evidence="2" type="ORF">JZ751_015833</name>
</gene>
<keyword evidence="3" id="KW-1185">Reference proteome</keyword>
<sequence>MCLVAVTVLAPCLTLAPPLLCNAGWGVEGALPGIRGSQKSPICHRPSVSSSSCMNSPGIEAAESSPAAASRMQMQFPFGPAGGVEEVTGVFTSSGLE</sequence>
<dbReference type="AlphaFoldDB" id="A0A8T2MVH4"/>
<protein>
    <recommendedName>
        <fullName evidence="4">Secreted protein</fullName>
    </recommendedName>
</protein>
<keyword evidence="1" id="KW-0732">Signal</keyword>
<feature type="chain" id="PRO_5035834286" description="Secreted protein" evidence="1">
    <location>
        <begin position="17"/>
        <end position="97"/>
    </location>
</feature>
<reference evidence="2" key="1">
    <citation type="thesis" date="2021" institute="BYU ScholarsArchive" country="Provo, UT, USA">
        <title>Applications of and Algorithms for Genome Assembly and Genomic Analyses with an Emphasis on Marine Teleosts.</title>
        <authorList>
            <person name="Pickett B.D."/>
        </authorList>
    </citation>
    <scope>NUCLEOTIDE SEQUENCE</scope>
    <source>
        <strain evidence="2">HI-2016</strain>
    </source>
</reference>
<feature type="signal peptide" evidence="1">
    <location>
        <begin position="1"/>
        <end position="16"/>
    </location>
</feature>
<evidence type="ECO:0000313" key="2">
    <source>
        <dbReference type="EMBL" id="KAG9332115.1"/>
    </source>
</evidence>
<name>A0A8T2MVH4_9TELE</name>
<proteinExistence type="predicted"/>
<dbReference type="Proteomes" id="UP000824540">
    <property type="component" value="Unassembled WGS sequence"/>
</dbReference>
<evidence type="ECO:0000256" key="1">
    <source>
        <dbReference type="SAM" id="SignalP"/>
    </source>
</evidence>
<comment type="caution">
    <text evidence="2">The sequence shown here is derived from an EMBL/GenBank/DDBJ whole genome shotgun (WGS) entry which is preliminary data.</text>
</comment>
<evidence type="ECO:0008006" key="4">
    <source>
        <dbReference type="Google" id="ProtNLM"/>
    </source>
</evidence>
<evidence type="ECO:0000313" key="3">
    <source>
        <dbReference type="Proteomes" id="UP000824540"/>
    </source>
</evidence>
<organism evidence="2 3">
    <name type="scientific">Albula glossodonta</name>
    <name type="common">roundjaw bonefish</name>
    <dbReference type="NCBI Taxonomy" id="121402"/>
    <lineage>
        <taxon>Eukaryota</taxon>
        <taxon>Metazoa</taxon>
        <taxon>Chordata</taxon>
        <taxon>Craniata</taxon>
        <taxon>Vertebrata</taxon>
        <taxon>Euteleostomi</taxon>
        <taxon>Actinopterygii</taxon>
        <taxon>Neopterygii</taxon>
        <taxon>Teleostei</taxon>
        <taxon>Albuliformes</taxon>
        <taxon>Albulidae</taxon>
        <taxon>Albula</taxon>
    </lineage>
</organism>